<gene>
    <name evidence="1" type="ORF">DUPY_50960</name>
</gene>
<sequence length="61" mass="6769">MTRRRALTDDQVRAIREAHKPGVRGAGYRELARRFGVAESTVRDALTGRSAYTIGVAEVRP</sequence>
<dbReference type="AlphaFoldDB" id="A0A1E7W659"/>
<dbReference type="SUPFAM" id="SSF46689">
    <property type="entry name" value="Homeodomain-like"/>
    <property type="match status" value="1"/>
</dbReference>
<evidence type="ECO:0000313" key="2">
    <source>
        <dbReference type="Proteomes" id="UP000175989"/>
    </source>
</evidence>
<evidence type="ECO:0000313" key="1">
    <source>
        <dbReference type="EMBL" id="OEZ91484.1"/>
    </source>
</evidence>
<keyword evidence="2" id="KW-1185">Reference proteome</keyword>
<comment type="caution">
    <text evidence="1">The sequence shown here is derived from an EMBL/GenBank/DDBJ whole genome shotgun (WGS) entry which is preliminary data.</text>
</comment>
<proteinExistence type="predicted"/>
<accession>A0A1E7W659</accession>
<organism evidence="1 2">
    <name type="scientific">Duganella phyllosphaerae</name>
    <dbReference type="NCBI Taxonomy" id="762836"/>
    <lineage>
        <taxon>Bacteria</taxon>
        <taxon>Pseudomonadati</taxon>
        <taxon>Pseudomonadota</taxon>
        <taxon>Betaproteobacteria</taxon>
        <taxon>Burkholderiales</taxon>
        <taxon>Oxalobacteraceae</taxon>
        <taxon>Telluria group</taxon>
        <taxon>Duganella</taxon>
    </lineage>
</organism>
<dbReference type="InterPro" id="IPR009057">
    <property type="entry name" value="Homeodomain-like_sf"/>
</dbReference>
<dbReference type="Proteomes" id="UP000175989">
    <property type="component" value="Unassembled WGS sequence"/>
</dbReference>
<dbReference type="EMBL" id="LROM01000152">
    <property type="protein sequence ID" value="OEZ91484.1"/>
    <property type="molecule type" value="Genomic_DNA"/>
</dbReference>
<dbReference type="RefSeq" id="WP_070251962.1">
    <property type="nucleotide sequence ID" value="NZ_LROM01000152.1"/>
</dbReference>
<dbReference type="OrthoDB" id="6938704at2"/>
<dbReference type="Gene3D" id="1.10.10.10">
    <property type="entry name" value="Winged helix-like DNA-binding domain superfamily/Winged helix DNA-binding domain"/>
    <property type="match status" value="1"/>
</dbReference>
<protein>
    <submittedName>
        <fullName evidence="1">Uncharacterized protein</fullName>
    </submittedName>
</protein>
<name>A0A1E7W659_9BURK</name>
<dbReference type="InterPro" id="IPR036388">
    <property type="entry name" value="WH-like_DNA-bd_sf"/>
</dbReference>
<reference evidence="2" key="1">
    <citation type="journal article" date="2016" name="Front. Microbiol.">
        <title>Molecular Keys to the Janthinobacterium and Duganella spp. Interaction with the Plant Pathogen Fusarium graminearum.</title>
        <authorList>
            <person name="Haack F.S."/>
            <person name="Poehlein A."/>
            <person name="Kroger C."/>
            <person name="Voigt C.A."/>
            <person name="Piepenbring M."/>
            <person name="Bode H.B."/>
            <person name="Daniel R."/>
            <person name="Schafer W."/>
            <person name="Streit W.R."/>
        </authorList>
    </citation>
    <scope>NUCLEOTIDE SEQUENCE [LARGE SCALE GENOMIC DNA]</scope>
    <source>
        <strain evidence="2">T54</strain>
    </source>
</reference>